<keyword evidence="1" id="KW-0472">Membrane</keyword>
<dbReference type="RefSeq" id="WP_115568992.1">
    <property type="nucleotide sequence ID" value="NZ_NXLV01000002.1"/>
</dbReference>
<proteinExistence type="predicted"/>
<dbReference type="AlphaFoldDB" id="A0A3D8J2L3"/>
<keyword evidence="3" id="KW-1185">Reference proteome</keyword>
<evidence type="ECO:0000313" key="3">
    <source>
        <dbReference type="Proteomes" id="UP000257045"/>
    </source>
</evidence>
<dbReference type="EMBL" id="NXLV01000002">
    <property type="protein sequence ID" value="RDU71782.1"/>
    <property type="molecule type" value="Genomic_DNA"/>
</dbReference>
<organism evidence="2 3">
    <name type="scientific">Helicobacter brantae</name>
    <dbReference type="NCBI Taxonomy" id="375927"/>
    <lineage>
        <taxon>Bacteria</taxon>
        <taxon>Pseudomonadati</taxon>
        <taxon>Campylobacterota</taxon>
        <taxon>Epsilonproteobacteria</taxon>
        <taxon>Campylobacterales</taxon>
        <taxon>Helicobacteraceae</taxon>
        <taxon>Helicobacter</taxon>
    </lineage>
</organism>
<gene>
    <name evidence="2" type="ORF">CQA58_01705</name>
</gene>
<evidence type="ECO:0000256" key="1">
    <source>
        <dbReference type="SAM" id="Phobius"/>
    </source>
</evidence>
<dbReference type="Proteomes" id="UP000257045">
    <property type="component" value="Unassembled WGS sequence"/>
</dbReference>
<reference evidence="2 3" key="1">
    <citation type="submission" date="2018-04" db="EMBL/GenBank/DDBJ databases">
        <title>Novel Campyloabacter and Helicobacter Species and Strains.</title>
        <authorList>
            <person name="Mannion A.J."/>
            <person name="Shen Z."/>
            <person name="Fox J.G."/>
        </authorList>
    </citation>
    <scope>NUCLEOTIDE SEQUENCE [LARGE SCALE GENOMIC DNA]</scope>
    <source>
        <strain evidence="2 3">MIT 04-9366</strain>
    </source>
</reference>
<accession>A0A3D8J2L3</accession>
<name>A0A3D8J2L3_9HELI</name>
<feature type="transmembrane region" description="Helical" evidence="1">
    <location>
        <begin position="12"/>
        <end position="37"/>
    </location>
</feature>
<sequence>MKERFLQSSKAFLLLEALFCLMLLSFALLLLSAFLSYPKTFFPIQPLTFTPQDSKEIVLRSGDLVFEGKERVWESEGKKIFVLEDLR</sequence>
<evidence type="ECO:0000313" key="2">
    <source>
        <dbReference type="EMBL" id="RDU71782.1"/>
    </source>
</evidence>
<keyword evidence="1" id="KW-0812">Transmembrane</keyword>
<comment type="caution">
    <text evidence="2">The sequence shown here is derived from an EMBL/GenBank/DDBJ whole genome shotgun (WGS) entry which is preliminary data.</text>
</comment>
<protein>
    <submittedName>
        <fullName evidence="2">Uncharacterized protein</fullName>
    </submittedName>
</protein>
<keyword evidence="1" id="KW-1133">Transmembrane helix</keyword>